<evidence type="ECO:0000313" key="3">
    <source>
        <dbReference type="Proteomes" id="UP000291562"/>
    </source>
</evidence>
<sequence>MKLRTIIVHRQTARLSKRREYLVYAILGGTWLSGSIWLILHFYLREKTEFGLLPHPLEAWVLRVHGAFAFAALWLGGLLWAAHIPAAWALRRHRTTGITVVSLFAVLGLSGYLLYYLGDEGWRDIASLVHWLIGLFGLIALPLHSLRARNRRRGQRAGE</sequence>
<keyword evidence="1" id="KW-0472">Membrane</keyword>
<reference evidence="2 3" key="1">
    <citation type="submission" date="2019-01" db="EMBL/GenBank/DDBJ databases">
        <title>Pseudolysobacter antarctica gen. nov., sp. nov., isolated from Fildes Peninsula, Antarctica.</title>
        <authorList>
            <person name="Wei Z."/>
            <person name="Peng F."/>
        </authorList>
    </citation>
    <scope>NUCLEOTIDE SEQUENCE [LARGE SCALE GENOMIC DNA]</scope>
    <source>
        <strain evidence="2 3">AQ6-296</strain>
    </source>
</reference>
<dbReference type="OrthoDB" id="6228034at2"/>
<dbReference type="EMBL" id="CP035704">
    <property type="protein sequence ID" value="QBB69676.1"/>
    <property type="molecule type" value="Genomic_DNA"/>
</dbReference>
<keyword evidence="3" id="KW-1185">Reference proteome</keyword>
<feature type="transmembrane region" description="Helical" evidence="1">
    <location>
        <begin position="21"/>
        <end position="44"/>
    </location>
</feature>
<gene>
    <name evidence="2" type="ORF">ELE36_04405</name>
</gene>
<dbReference type="Proteomes" id="UP000291562">
    <property type="component" value="Chromosome"/>
</dbReference>
<name>A0A411HGM0_9GAMM</name>
<accession>A0A411HGM0</accession>
<proteinExistence type="predicted"/>
<keyword evidence="1" id="KW-1133">Transmembrane helix</keyword>
<dbReference type="KEGG" id="xbc:ELE36_04405"/>
<feature type="transmembrane region" description="Helical" evidence="1">
    <location>
        <begin position="97"/>
        <end position="116"/>
    </location>
</feature>
<feature type="transmembrane region" description="Helical" evidence="1">
    <location>
        <begin position="128"/>
        <end position="146"/>
    </location>
</feature>
<evidence type="ECO:0008006" key="4">
    <source>
        <dbReference type="Google" id="ProtNLM"/>
    </source>
</evidence>
<evidence type="ECO:0000313" key="2">
    <source>
        <dbReference type="EMBL" id="QBB69676.1"/>
    </source>
</evidence>
<feature type="transmembrane region" description="Helical" evidence="1">
    <location>
        <begin position="64"/>
        <end position="90"/>
    </location>
</feature>
<dbReference type="RefSeq" id="WP_129831935.1">
    <property type="nucleotide sequence ID" value="NZ_CP035704.1"/>
</dbReference>
<keyword evidence="1" id="KW-0812">Transmembrane</keyword>
<evidence type="ECO:0000256" key="1">
    <source>
        <dbReference type="SAM" id="Phobius"/>
    </source>
</evidence>
<dbReference type="AlphaFoldDB" id="A0A411HGM0"/>
<protein>
    <recommendedName>
        <fullName evidence="4">DUF4405 domain-containing protein</fullName>
    </recommendedName>
</protein>
<organism evidence="2 3">
    <name type="scientific">Pseudolysobacter antarcticus</name>
    <dbReference type="NCBI Taxonomy" id="2511995"/>
    <lineage>
        <taxon>Bacteria</taxon>
        <taxon>Pseudomonadati</taxon>
        <taxon>Pseudomonadota</taxon>
        <taxon>Gammaproteobacteria</taxon>
        <taxon>Lysobacterales</taxon>
        <taxon>Rhodanobacteraceae</taxon>
        <taxon>Pseudolysobacter</taxon>
    </lineage>
</organism>